<organism evidence="1 2">
    <name type="scientific">Fluviicoccus keumensis</name>
    <dbReference type="NCBI Taxonomy" id="1435465"/>
    <lineage>
        <taxon>Bacteria</taxon>
        <taxon>Pseudomonadati</taxon>
        <taxon>Pseudomonadota</taxon>
        <taxon>Gammaproteobacteria</taxon>
        <taxon>Moraxellales</taxon>
        <taxon>Moraxellaceae</taxon>
        <taxon>Fluviicoccus</taxon>
    </lineage>
</organism>
<comment type="caution">
    <text evidence="1">The sequence shown here is derived from an EMBL/GenBank/DDBJ whole genome shotgun (WGS) entry which is preliminary data.</text>
</comment>
<gene>
    <name evidence="1" type="ORF">EV700_3033</name>
</gene>
<evidence type="ECO:0000313" key="1">
    <source>
        <dbReference type="EMBL" id="RZU36820.1"/>
    </source>
</evidence>
<dbReference type="EMBL" id="SHKX01000016">
    <property type="protein sequence ID" value="RZU36820.1"/>
    <property type="molecule type" value="Genomic_DNA"/>
</dbReference>
<dbReference type="Proteomes" id="UP000292423">
    <property type="component" value="Unassembled WGS sequence"/>
</dbReference>
<protein>
    <submittedName>
        <fullName evidence="1">Uncharacterized protein</fullName>
    </submittedName>
</protein>
<reference evidence="1 2" key="1">
    <citation type="submission" date="2019-02" db="EMBL/GenBank/DDBJ databases">
        <title>Genomic Encyclopedia of Type Strains, Phase IV (KMG-IV): sequencing the most valuable type-strain genomes for metagenomic binning, comparative biology and taxonomic classification.</title>
        <authorList>
            <person name="Goeker M."/>
        </authorList>
    </citation>
    <scope>NUCLEOTIDE SEQUENCE [LARGE SCALE GENOMIC DNA]</scope>
    <source>
        <strain evidence="1 2">DSM 105135</strain>
    </source>
</reference>
<accession>A0A4Q7YI06</accession>
<sequence>MSGGPTVPEDTFRAEGHCCAITLPGIRDGDTAVEFAADQAVKAYLADAWGIGEVQAEPPAEQADARSAPVAINPPK</sequence>
<dbReference type="OrthoDB" id="10008359at2"/>
<name>A0A4Q7YI06_9GAMM</name>
<dbReference type="RefSeq" id="WP_130415335.1">
    <property type="nucleotide sequence ID" value="NZ_SHKX01000016.1"/>
</dbReference>
<evidence type="ECO:0000313" key="2">
    <source>
        <dbReference type="Proteomes" id="UP000292423"/>
    </source>
</evidence>
<proteinExistence type="predicted"/>
<dbReference type="AlphaFoldDB" id="A0A4Q7YI06"/>
<keyword evidence="2" id="KW-1185">Reference proteome</keyword>